<dbReference type="PROSITE" id="PS50003">
    <property type="entry name" value="PH_DOMAIN"/>
    <property type="match status" value="1"/>
</dbReference>
<name>A0ABQ8EWE5_9FUNG</name>
<accession>A0ABQ8EWE5</accession>
<proteinExistence type="predicted"/>
<comment type="caution">
    <text evidence="2">The sequence shown here is derived from an EMBL/GenBank/DDBJ whole genome shotgun (WGS) entry which is preliminary data.</text>
</comment>
<protein>
    <recommendedName>
        <fullName evidence="1">PH domain-containing protein</fullName>
    </recommendedName>
</protein>
<dbReference type="Proteomes" id="UP001648503">
    <property type="component" value="Unassembled WGS sequence"/>
</dbReference>
<keyword evidence="3" id="KW-1185">Reference proteome</keyword>
<feature type="domain" description="PH" evidence="1">
    <location>
        <begin position="20"/>
        <end position="112"/>
    </location>
</feature>
<dbReference type="InterPro" id="IPR001849">
    <property type="entry name" value="PH_domain"/>
</dbReference>
<evidence type="ECO:0000313" key="2">
    <source>
        <dbReference type="EMBL" id="KAH6587759.1"/>
    </source>
</evidence>
<dbReference type="EMBL" id="JAFCIX010000553">
    <property type="protein sequence ID" value="KAH6587759.1"/>
    <property type="molecule type" value="Genomic_DNA"/>
</dbReference>
<sequence>MSLLASSRVSGSPSSQSLDTLDAEGVLYKHTTGTIKRWVPRHFQLTKATFSCSHTKSSQISWSIRCEDIQGVRKVTDTELEITTMKGEMHLFRADSEASLTYWVRNIESKIQTQWSMKLNRCLKSSSSSFGDLASLKSSEVSTIPRQLKSNSLAAECRSLSSLHIDKDVKRSTSSLYRKYGNAIDSSSNIQSCSAAISQRYSHSSAAINRMGSRDMMQSASTGSLDIGRSRAQMIAAVGHSSSLPGSRLLSRSRVASTASLTSHIENTALPHQLLLQHIHSNNHVLVSKDSNEHINGTNPSFDSEHTQVTAAAITTRPDTVLNQDLPLVSVAILPNAATRPPIYRPPPINIVCSPESAQDLDLSTVTQTSSVSGLDSDVQTALTSCSQTTIRPPTLPVISDTPLKERAISDIFLELLMQLMKLRTHSTDPSTHEARDIMKKISFSCIEVASRIEAEIVDNLGRGAYDNKSINSDFGLAPPFLAALSRMEMAGKLCLGPSMPGVPDHPNNVDLVANIQKELLHSFHLAIDDVAQSIEHIMAFFDNN</sequence>
<dbReference type="SMART" id="SM00233">
    <property type="entry name" value="PH"/>
    <property type="match status" value="1"/>
</dbReference>
<gene>
    <name evidence="2" type="ORF">BASA50_011150</name>
</gene>
<dbReference type="InterPro" id="IPR011993">
    <property type="entry name" value="PH-like_dom_sf"/>
</dbReference>
<dbReference type="SUPFAM" id="SSF50729">
    <property type="entry name" value="PH domain-like"/>
    <property type="match status" value="1"/>
</dbReference>
<dbReference type="CDD" id="cd00821">
    <property type="entry name" value="PH"/>
    <property type="match status" value="1"/>
</dbReference>
<reference evidence="2 3" key="1">
    <citation type="submission" date="2021-02" db="EMBL/GenBank/DDBJ databases">
        <title>Variation within the Batrachochytrium salamandrivorans European outbreak.</title>
        <authorList>
            <person name="Kelly M."/>
            <person name="Pasmans F."/>
            <person name="Shea T.P."/>
            <person name="Munoz J.F."/>
            <person name="Carranza S."/>
            <person name="Cuomo C.A."/>
            <person name="Martel A."/>
        </authorList>
    </citation>
    <scope>NUCLEOTIDE SEQUENCE [LARGE SCALE GENOMIC DNA]</scope>
    <source>
        <strain evidence="2 3">AMFP18/2</strain>
    </source>
</reference>
<dbReference type="Gene3D" id="2.30.29.30">
    <property type="entry name" value="Pleckstrin-homology domain (PH domain)/Phosphotyrosine-binding domain (PTB)"/>
    <property type="match status" value="1"/>
</dbReference>
<evidence type="ECO:0000259" key="1">
    <source>
        <dbReference type="PROSITE" id="PS50003"/>
    </source>
</evidence>
<evidence type="ECO:0000313" key="3">
    <source>
        <dbReference type="Proteomes" id="UP001648503"/>
    </source>
</evidence>
<organism evidence="2 3">
    <name type="scientific">Batrachochytrium salamandrivorans</name>
    <dbReference type="NCBI Taxonomy" id="1357716"/>
    <lineage>
        <taxon>Eukaryota</taxon>
        <taxon>Fungi</taxon>
        <taxon>Fungi incertae sedis</taxon>
        <taxon>Chytridiomycota</taxon>
        <taxon>Chytridiomycota incertae sedis</taxon>
        <taxon>Chytridiomycetes</taxon>
        <taxon>Rhizophydiales</taxon>
        <taxon>Rhizophydiales incertae sedis</taxon>
        <taxon>Batrachochytrium</taxon>
    </lineage>
</organism>